<feature type="transmembrane region" description="Helical" evidence="1">
    <location>
        <begin position="55"/>
        <end position="81"/>
    </location>
</feature>
<dbReference type="PATRIC" id="fig|1423813.3.peg.1278"/>
<organism evidence="2 3">
    <name type="scientific">Paucilactobacillus vaccinostercus DSM 20634</name>
    <dbReference type="NCBI Taxonomy" id="1423813"/>
    <lineage>
        <taxon>Bacteria</taxon>
        <taxon>Bacillati</taxon>
        <taxon>Bacillota</taxon>
        <taxon>Bacilli</taxon>
        <taxon>Lactobacillales</taxon>
        <taxon>Lactobacillaceae</taxon>
        <taxon>Paucilactobacillus</taxon>
    </lineage>
</organism>
<feature type="transmembrane region" description="Helical" evidence="1">
    <location>
        <begin position="127"/>
        <end position="144"/>
    </location>
</feature>
<gene>
    <name evidence="2" type="ORF">FC26_GL001254</name>
</gene>
<dbReference type="AlphaFoldDB" id="A0A0R2A5E7"/>
<proteinExistence type="predicted"/>
<keyword evidence="1" id="KW-0472">Membrane</keyword>
<keyword evidence="3" id="KW-1185">Reference proteome</keyword>
<dbReference type="EMBL" id="AYYY01000020">
    <property type="protein sequence ID" value="KRM61813.1"/>
    <property type="molecule type" value="Genomic_DNA"/>
</dbReference>
<evidence type="ECO:0000313" key="3">
    <source>
        <dbReference type="Proteomes" id="UP000051733"/>
    </source>
</evidence>
<dbReference type="STRING" id="1423813.FC26_GL001254"/>
<feature type="transmembrane region" description="Helical" evidence="1">
    <location>
        <begin position="12"/>
        <end position="35"/>
    </location>
</feature>
<evidence type="ECO:0008006" key="4">
    <source>
        <dbReference type="Google" id="ProtNLM"/>
    </source>
</evidence>
<keyword evidence="1" id="KW-1133">Transmembrane helix</keyword>
<comment type="caution">
    <text evidence="2">The sequence shown here is derived from an EMBL/GenBank/DDBJ whole genome shotgun (WGS) entry which is preliminary data.</text>
</comment>
<feature type="transmembrane region" description="Helical" evidence="1">
    <location>
        <begin position="88"/>
        <end position="107"/>
    </location>
</feature>
<accession>A0A0R2A5E7</accession>
<dbReference type="Proteomes" id="UP000051733">
    <property type="component" value="Unassembled WGS sequence"/>
</dbReference>
<protein>
    <recommendedName>
        <fullName evidence="4">Phosphatase PAP2 family protein</fullName>
    </recommendedName>
</protein>
<reference evidence="2 3" key="1">
    <citation type="journal article" date="2015" name="Genome Announc.">
        <title>Expanding the biotechnology potential of lactobacilli through comparative genomics of 213 strains and associated genera.</title>
        <authorList>
            <person name="Sun Z."/>
            <person name="Harris H.M."/>
            <person name="McCann A."/>
            <person name="Guo C."/>
            <person name="Argimon S."/>
            <person name="Zhang W."/>
            <person name="Yang X."/>
            <person name="Jeffery I.B."/>
            <person name="Cooney J.C."/>
            <person name="Kagawa T.F."/>
            <person name="Liu W."/>
            <person name="Song Y."/>
            <person name="Salvetti E."/>
            <person name="Wrobel A."/>
            <person name="Rasinkangas P."/>
            <person name="Parkhill J."/>
            <person name="Rea M.C."/>
            <person name="O'Sullivan O."/>
            <person name="Ritari J."/>
            <person name="Douillard F.P."/>
            <person name="Paul Ross R."/>
            <person name="Yang R."/>
            <person name="Briner A.E."/>
            <person name="Felis G.E."/>
            <person name="de Vos W.M."/>
            <person name="Barrangou R."/>
            <person name="Klaenhammer T.R."/>
            <person name="Caufield P.W."/>
            <person name="Cui Y."/>
            <person name="Zhang H."/>
            <person name="O'Toole P.W."/>
        </authorList>
    </citation>
    <scope>NUCLEOTIDE SEQUENCE [LARGE SCALE GENOMIC DNA]</scope>
    <source>
        <strain evidence="2 3">DSM 20634</strain>
    </source>
</reference>
<feature type="transmembrane region" description="Helical" evidence="1">
    <location>
        <begin position="180"/>
        <end position="204"/>
    </location>
</feature>
<evidence type="ECO:0000313" key="2">
    <source>
        <dbReference type="EMBL" id="KRM61813.1"/>
    </source>
</evidence>
<sequence length="211" mass="23890">MVKMNTQKSRSLYVMISGMMFIVLGNLISTHAQLAQRFNETVTRLTDHYFTHRSAFGRLILMLSRWPVVELGFLLLVGVLMIHHERGLALWLVLTAGIGQMMCWLIQLGVDGTGIMSTQTVPQTISFPAPHLFTVSLFVYLVYLVERVTQHRGGRLMNACLLLLVLVTGLVELSQTQSSLIGELGGVVFCYFWIQASEWGYVWIVKQRRTV</sequence>
<keyword evidence="1" id="KW-0812">Transmembrane</keyword>
<evidence type="ECO:0000256" key="1">
    <source>
        <dbReference type="SAM" id="Phobius"/>
    </source>
</evidence>
<feature type="transmembrane region" description="Helical" evidence="1">
    <location>
        <begin position="156"/>
        <end position="174"/>
    </location>
</feature>
<name>A0A0R2A5E7_9LACO</name>